<comment type="similarity">
    <text evidence="1">Belongs to the class IV-like SAM-binding methyltransferase superfamily.</text>
</comment>
<comment type="caution">
    <text evidence="3">The sequence shown here is derived from an EMBL/GenBank/DDBJ whole genome shotgun (WGS) entry which is preliminary data.</text>
</comment>
<dbReference type="OrthoDB" id="361029at2759"/>
<keyword evidence="4" id="KW-1185">Reference proteome</keyword>
<dbReference type="STRING" id="48709.A0A1D2M2R2"/>
<dbReference type="Proteomes" id="UP000094527">
    <property type="component" value="Unassembled WGS sequence"/>
</dbReference>
<protein>
    <submittedName>
        <fullName evidence="3">Uncharacterized protein</fullName>
    </submittedName>
</protein>
<dbReference type="PANTHER" id="PTHR12150:SF13">
    <property type="entry name" value="METHYLTRANSFERASE C9ORF114-RELATED"/>
    <property type="match status" value="1"/>
</dbReference>
<feature type="compositionally biased region" description="Polar residues" evidence="2">
    <location>
        <begin position="143"/>
        <end position="153"/>
    </location>
</feature>
<dbReference type="InterPro" id="IPR029028">
    <property type="entry name" value="Alpha/beta_knot_MTases"/>
</dbReference>
<evidence type="ECO:0000256" key="2">
    <source>
        <dbReference type="SAM" id="MobiDB-lite"/>
    </source>
</evidence>
<accession>A0A1D2M2R2</accession>
<proteinExistence type="inferred from homology"/>
<evidence type="ECO:0000313" key="4">
    <source>
        <dbReference type="Proteomes" id="UP000094527"/>
    </source>
</evidence>
<organism evidence="3 4">
    <name type="scientific">Orchesella cincta</name>
    <name type="common">Springtail</name>
    <name type="synonym">Podura cincta</name>
    <dbReference type="NCBI Taxonomy" id="48709"/>
    <lineage>
        <taxon>Eukaryota</taxon>
        <taxon>Metazoa</taxon>
        <taxon>Ecdysozoa</taxon>
        <taxon>Arthropoda</taxon>
        <taxon>Hexapoda</taxon>
        <taxon>Collembola</taxon>
        <taxon>Entomobryomorpha</taxon>
        <taxon>Entomobryoidea</taxon>
        <taxon>Orchesellidae</taxon>
        <taxon>Orchesellinae</taxon>
        <taxon>Orchesella</taxon>
    </lineage>
</organism>
<gene>
    <name evidence="3" type="ORF">Ocin01_19424</name>
</gene>
<dbReference type="InterPro" id="IPR029026">
    <property type="entry name" value="tRNA_m1G_MTases_N"/>
</dbReference>
<dbReference type="AlphaFoldDB" id="A0A1D2M2R2"/>
<feature type="region of interest" description="Disordered" evidence="2">
    <location>
        <begin position="1"/>
        <end position="59"/>
    </location>
</feature>
<dbReference type="EMBL" id="LJIJ01005749">
    <property type="protein sequence ID" value="ODM87259.1"/>
    <property type="molecule type" value="Genomic_DNA"/>
</dbReference>
<dbReference type="PANTHER" id="PTHR12150">
    <property type="entry name" value="CLASS IV SAM-BINDING METHYLTRANSFERASE-RELATED"/>
    <property type="match status" value="1"/>
</dbReference>
<sequence length="254" mass="28341">MDSDSDARTTKSKKRNRDDKNKRTTKTNWESKKEKKRHKQQTYWSKLTKPRGNPSKKLTPAVQVQGRAYTVSIAVAGSIIDNAQTPSLKAYLAGQVARAAAIFCVDEVIVYDDTDGRGTAGCEQMARIPVCGMSSVPPETPLSHPSRSSRGSLQTIKDGSLVNVGLDRDVVFPRSHKEFALRCQSWNVRKGSDSRLLKPQSFDHLLIVFGGVEGLEYALEREFGRDDVRKLFEHYVNTCPSQGSRTIRTEAILI</sequence>
<name>A0A1D2M2R2_ORCCI</name>
<evidence type="ECO:0000313" key="3">
    <source>
        <dbReference type="EMBL" id="ODM87259.1"/>
    </source>
</evidence>
<evidence type="ECO:0000256" key="1">
    <source>
        <dbReference type="ARBA" id="ARBA00009841"/>
    </source>
</evidence>
<dbReference type="InterPro" id="IPR003750">
    <property type="entry name" value="Put_MeTrfase-C9orf114-like"/>
</dbReference>
<dbReference type="Gene3D" id="3.40.1280.10">
    <property type="match status" value="1"/>
</dbReference>
<feature type="region of interest" description="Disordered" evidence="2">
    <location>
        <begin position="133"/>
        <end position="153"/>
    </location>
</feature>
<dbReference type="Pfam" id="PF02598">
    <property type="entry name" value="Methyltrn_RNA_3"/>
    <property type="match status" value="2"/>
</dbReference>
<dbReference type="SUPFAM" id="SSF75217">
    <property type="entry name" value="alpha/beta knot"/>
    <property type="match status" value="1"/>
</dbReference>
<dbReference type="CDD" id="cd18086">
    <property type="entry name" value="HsC9orf114-like"/>
    <property type="match status" value="1"/>
</dbReference>
<reference evidence="3 4" key="1">
    <citation type="journal article" date="2016" name="Genome Biol. Evol.">
        <title>Gene Family Evolution Reflects Adaptation to Soil Environmental Stressors in the Genome of the Collembolan Orchesella cincta.</title>
        <authorList>
            <person name="Faddeeva-Vakhrusheva A."/>
            <person name="Derks M.F."/>
            <person name="Anvar S.Y."/>
            <person name="Agamennone V."/>
            <person name="Suring W."/>
            <person name="Smit S."/>
            <person name="van Straalen N.M."/>
            <person name="Roelofs D."/>
        </authorList>
    </citation>
    <scope>NUCLEOTIDE SEQUENCE [LARGE SCALE GENOMIC DNA]</scope>
    <source>
        <tissue evidence="3">Mixed pool</tissue>
    </source>
</reference>